<keyword evidence="8" id="KW-0418">Kinase</keyword>
<evidence type="ECO:0000256" key="13">
    <source>
        <dbReference type="ARBA" id="ARBA00051245"/>
    </source>
</evidence>
<dbReference type="Pfam" id="PF07714">
    <property type="entry name" value="PK_Tyr_Ser-Thr"/>
    <property type="match status" value="1"/>
</dbReference>
<dbReference type="InterPro" id="IPR001245">
    <property type="entry name" value="Ser-Thr/Tyr_kinase_cat_dom"/>
</dbReference>
<keyword evidence="6" id="KW-0808">Transferase</keyword>
<keyword evidence="4" id="KW-1003">Cell membrane</keyword>
<evidence type="ECO:0000259" key="16">
    <source>
        <dbReference type="PROSITE" id="PS50011"/>
    </source>
</evidence>
<keyword evidence="10" id="KW-0727">SH2 domain</keyword>
<dbReference type="GO" id="GO:0004715">
    <property type="term" value="F:non-membrane spanning protein tyrosine kinase activity"/>
    <property type="evidence" value="ECO:0007669"/>
    <property type="project" value="UniProtKB-EC"/>
</dbReference>
<protein>
    <recommendedName>
        <fullName evidence="3">non-specific protein-tyrosine kinase</fullName>
        <ecNumber evidence="3">2.7.10.2</ecNumber>
    </recommendedName>
</protein>
<evidence type="ECO:0000256" key="14">
    <source>
        <dbReference type="ARBA" id="ARBA00061333"/>
    </source>
</evidence>
<evidence type="ECO:0000256" key="7">
    <source>
        <dbReference type="ARBA" id="ARBA00022741"/>
    </source>
</evidence>
<dbReference type="SUPFAM" id="SSF56112">
    <property type="entry name" value="Protein kinase-like (PK-like)"/>
    <property type="match status" value="1"/>
</dbReference>
<dbReference type="AlphaFoldDB" id="A0A0R3QFY2"/>
<evidence type="ECO:0000313" key="17">
    <source>
        <dbReference type="WBParaSite" id="BTMF_0000528001-mRNA-1"/>
    </source>
</evidence>
<evidence type="ECO:0000256" key="15">
    <source>
        <dbReference type="PROSITE-ProRule" id="PRU10141"/>
    </source>
</evidence>
<sequence length="124" mass="14460">LIEWHLSTKTPITERSQIVLKKGITRPSWLLKKEQIKMIKKLGEGAFGEVYCGEYKDANDHVHLAAIKTMHDNASRRARFSFLKEARIMRKFDHPNIVRIFGVVADEAPLLILMELCEEYEMIY</sequence>
<evidence type="ECO:0000256" key="3">
    <source>
        <dbReference type="ARBA" id="ARBA00011903"/>
    </source>
</evidence>
<proteinExistence type="inferred from homology"/>
<evidence type="ECO:0000256" key="9">
    <source>
        <dbReference type="ARBA" id="ARBA00022840"/>
    </source>
</evidence>
<evidence type="ECO:0000256" key="12">
    <source>
        <dbReference type="ARBA" id="ARBA00023137"/>
    </source>
</evidence>
<evidence type="ECO:0000256" key="11">
    <source>
        <dbReference type="ARBA" id="ARBA00023136"/>
    </source>
</evidence>
<accession>A0A0R3QFY2</accession>
<dbReference type="PROSITE" id="PS50011">
    <property type="entry name" value="PROTEIN_KINASE_DOM"/>
    <property type="match status" value="1"/>
</dbReference>
<dbReference type="PROSITE" id="PS00107">
    <property type="entry name" value="PROTEIN_KINASE_ATP"/>
    <property type="match status" value="1"/>
</dbReference>
<dbReference type="InterPro" id="IPR050198">
    <property type="entry name" value="Non-receptor_tyrosine_kinases"/>
</dbReference>
<dbReference type="InterPro" id="IPR011009">
    <property type="entry name" value="Kinase-like_dom_sf"/>
</dbReference>
<dbReference type="InterPro" id="IPR000719">
    <property type="entry name" value="Prot_kinase_dom"/>
</dbReference>
<comment type="catalytic activity">
    <reaction evidence="13">
        <text>L-tyrosyl-[protein] + ATP = O-phospho-L-tyrosyl-[protein] + ADP + H(+)</text>
        <dbReference type="Rhea" id="RHEA:10596"/>
        <dbReference type="Rhea" id="RHEA-COMP:10136"/>
        <dbReference type="Rhea" id="RHEA-COMP:20101"/>
        <dbReference type="ChEBI" id="CHEBI:15378"/>
        <dbReference type="ChEBI" id="CHEBI:30616"/>
        <dbReference type="ChEBI" id="CHEBI:46858"/>
        <dbReference type="ChEBI" id="CHEBI:61978"/>
        <dbReference type="ChEBI" id="CHEBI:456216"/>
        <dbReference type="EC" id="2.7.10.2"/>
    </reaction>
</comment>
<name>A0A0R3QFY2_9BILA</name>
<keyword evidence="9 15" id="KW-0067">ATP-binding</keyword>
<feature type="binding site" evidence="15">
    <location>
        <position position="68"/>
    </location>
    <ligand>
        <name>ATP</name>
        <dbReference type="ChEBI" id="CHEBI:30616"/>
    </ligand>
</feature>
<evidence type="ECO:0000256" key="2">
    <source>
        <dbReference type="ARBA" id="ARBA00004496"/>
    </source>
</evidence>
<keyword evidence="11" id="KW-0472">Membrane</keyword>
<dbReference type="InterPro" id="IPR017441">
    <property type="entry name" value="Protein_kinase_ATP_BS"/>
</dbReference>
<dbReference type="GO" id="GO:0005737">
    <property type="term" value="C:cytoplasm"/>
    <property type="evidence" value="ECO:0007669"/>
    <property type="project" value="UniProtKB-SubCell"/>
</dbReference>
<organism evidence="17">
    <name type="scientific">Brugia timori</name>
    <dbReference type="NCBI Taxonomy" id="42155"/>
    <lineage>
        <taxon>Eukaryota</taxon>
        <taxon>Metazoa</taxon>
        <taxon>Ecdysozoa</taxon>
        <taxon>Nematoda</taxon>
        <taxon>Chromadorea</taxon>
        <taxon>Rhabditida</taxon>
        <taxon>Spirurina</taxon>
        <taxon>Spiruromorpha</taxon>
        <taxon>Filarioidea</taxon>
        <taxon>Onchocercidae</taxon>
        <taxon>Brugia</taxon>
    </lineage>
</organism>
<keyword evidence="7 15" id="KW-0547">Nucleotide-binding</keyword>
<evidence type="ECO:0000256" key="6">
    <source>
        <dbReference type="ARBA" id="ARBA00022679"/>
    </source>
</evidence>
<dbReference type="WBParaSite" id="BTMF_0000528001-mRNA-1">
    <property type="protein sequence ID" value="BTMF_0000528001-mRNA-1"/>
    <property type="gene ID" value="BTMF_0000528001"/>
</dbReference>
<evidence type="ECO:0000256" key="1">
    <source>
        <dbReference type="ARBA" id="ARBA00004202"/>
    </source>
</evidence>
<comment type="similarity">
    <text evidence="14">Belongs to the protein kinase superfamily. Tyr protein kinase family. Fes/fps subfamily.</text>
</comment>
<evidence type="ECO:0000256" key="4">
    <source>
        <dbReference type="ARBA" id="ARBA00022475"/>
    </source>
</evidence>
<comment type="subcellular location">
    <subcellularLocation>
        <location evidence="1">Cell membrane</location>
        <topology evidence="1">Peripheral membrane protein</topology>
    </subcellularLocation>
    <subcellularLocation>
        <location evidence="2">Cytoplasm</location>
    </subcellularLocation>
</comment>
<evidence type="ECO:0000256" key="10">
    <source>
        <dbReference type="ARBA" id="ARBA00022999"/>
    </source>
</evidence>
<dbReference type="STRING" id="42155.A0A0R3QFY2"/>
<dbReference type="GO" id="GO:0005524">
    <property type="term" value="F:ATP binding"/>
    <property type="evidence" value="ECO:0007669"/>
    <property type="project" value="UniProtKB-UniRule"/>
</dbReference>
<feature type="domain" description="Protein kinase" evidence="16">
    <location>
        <begin position="36"/>
        <end position="124"/>
    </location>
</feature>
<evidence type="ECO:0000256" key="8">
    <source>
        <dbReference type="ARBA" id="ARBA00022777"/>
    </source>
</evidence>
<keyword evidence="5" id="KW-0963">Cytoplasm</keyword>
<reference evidence="17" key="1">
    <citation type="submission" date="2017-02" db="UniProtKB">
        <authorList>
            <consortium name="WormBaseParasite"/>
        </authorList>
    </citation>
    <scope>IDENTIFICATION</scope>
</reference>
<dbReference type="EC" id="2.7.10.2" evidence="3"/>
<dbReference type="Gene3D" id="3.30.200.20">
    <property type="entry name" value="Phosphorylase Kinase, domain 1"/>
    <property type="match status" value="1"/>
</dbReference>
<keyword evidence="12" id="KW-0829">Tyrosine-protein kinase</keyword>
<dbReference type="GO" id="GO:0005886">
    <property type="term" value="C:plasma membrane"/>
    <property type="evidence" value="ECO:0007669"/>
    <property type="project" value="UniProtKB-SubCell"/>
</dbReference>
<dbReference type="FunFam" id="3.30.200.20:FF:000194">
    <property type="entry name" value="protein-tyrosine kinase 2-beta isoform X1"/>
    <property type="match status" value="1"/>
</dbReference>
<evidence type="ECO:0000256" key="5">
    <source>
        <dbReference type="ARBA" id="ARBA00022490"/>
    </source>
</evidence>
<dbReference type="PANTHER" id="PTHR24418">
    <property type="entry name" value="TYROSINE-PROTEIN KINASE"/>
    <property type="match status" value="1"/>
</dbReference>